<proteinExistence type="inferred from homology"/>
<dbReference type="RefSeq" id="WP_093171503.1">
    <property type="nucleotide sequence ID" value="NZ_FNCN01000015.1"/>
</dbReference>
<evidence type="ECO:0000256" key="1">
    <source>
        <dbReference type="ARBA" id="ARBA00010457"/>
    </source>
</evidence>
<protein>
    <submittedName>
        <fullName evidence="5">Superoxide dismutase, Cu-Zn family</fullName>
    </submittedName>
</protein>
<feature type="region of interest" description="Disordered" evidence="2">
    <location>
        <begin position="103"/>
        <end position="130"/>
    </location>
</feature>
<reference evidence="5 6" key="1">
    <citation type="submission" date="2016-10" db="EMBL/GenBank/DDBJ databases">
        <authorList>
            <person name="de Groot N.N."/>
        </authorList>
    </citation>
    <scope>NUCLEOTIDE SEQUENCE [LARGE SCALE GENOMIC DNA]</scope>
    <source>
        <strain evidence="5 6">CPCC 201354</strain>
    </source>
</reference>
<dbReference type="InterPro" id="IPR001424">
    <property type="entry name" value="SOD_Cu_Zn_dom"/>
</dbReference>
<keyword evidence="3" id="KW-0732">Signal</keyword>
<dbReference type="Gene3D" id="2.60.40.200">
    <property type="entry name" value="Superoxide dismutase, copper/zinc binding domain"/>
    <property type="match status" value="1"/>
</dbReference>
<dbReference type="PROSITE" id="PS51257">
    <property type="entry name" value="PROKAR_LIPOPROTEIN"/>
    <property type="match status" value="1"/>
</dbReference>
<dbReference type="GO" id="GO:0046872">
    <property type="term" value="F:metal ion binding"/>
    <property type="evidence" value="ECO:0007669"/>
    <property type="project" value="InterPro"/>
</dbReference>
<dbReference type="SUPFAM" id="SSF49329">
    <property type="entry name" value="Cu,Zn superoxide dismutase-like"/>
    <property type="match status" value="1"/>
</dbReference>
<dbReference type="OrthoDB" id="3297424at2"/>
<sequence length="198" mass="20515">MRVAALLMAILTTGCGAAQEAGRPEAHDPTPTVHPMAIRLTGGGTFEPYKPGATAVAYDPKLVPKGAEGAVVSESVDSTTVSTLTVKGMLPSRTYGAHLHTKPCGAKPDDSGPHYQHAQTPGAPSHHMANPHNEVWLDFTTDGTGAGTATARQSWAYTPDRLPGSLIIHERKTTPEGPEAGTAGARVACLTLKPHAAS</sequence>
<feature type="signal peptide" evidence="3">
    <location>
        <begin position="1"/>
        <end position="18"/>
    </location>
</feature>
<dbReference type="Proteomes" id="UP000198923">
    <property type="component" value="Unassembled WGS sequence"/>
</dbReference>
<organism evidence="5 6">
    <name type="scientific">Sinosporangium album</name>
    <dbReference type="NCBI Taxonomy" id="504805"/>
    <lineage>
        <taxon>Bacteria</taxon>
        <taxon>Bacillati</taxon>
        <taxon>Actinomycetota</taxon>
        <taxon>Actinomycetes</taxon>
        <taxon>Streptosporangiales</taxon>
        <taxon>Streptosporangiaceae</taxon>
        <taxon>Sinosporangium</taxon>
    </lineage>
</organism>
<keyword evidence="6" id="KW-1185">Reference proteome</keyword>
<accession>A0A1G8C483</accession>
<evidence type="ECO:0000256" key="2">
    <source>
        <dbReference type="SAM" id="MobiDB-lite"/>
    </source>
</evidence>
<feature type="chain" id="PRO_5039671193" evidence="3">
    <location>
        <begin position="19"/>
        <end position="198"/>
    </location>
</feature>
<dbReference type="InterPro" id="IPR036423">
    <property type="entry name" value="SOD-like_Cu/Zn_dom_sf"/>
</dbReference>
<evidence type="ECO:0000256" key="3">
    <source>
        <dbReference type="SAM" id="SignalP"/>
    </source>
</evidence>
<dbReference type="EMBL" id="FNCN01000015">
    <property type="protein sequence ID" value="SDH40164.1"/>
    <property type="molecule type" value="Genomic_DNA"/>
</dbReference>
<dbReference type="STRING" id="504805.SAMN05421505_11553"/>
<evidence type="ECO:0000313" key="5">
    <source>
        <dbReference type="EMBL" id="SDH40164.1"/>
    </source>
</evidence>
<evidence type="ECO:0000313" key="6">
    <source>
        <dbReference type="Proteomes" id="UP000198923"/>
    </source>
</evidence>
<dbReference type="GO" id="GO:0006801">
    <property type="term" value="P:superoxide metabolic process"/>
    <property type="evidence" value="ECO:0007669"/>
    <property type="project" value="InterPro"/>
</dbReference>
<dbReference type="Pfam" id="PF00080">
    <property type="entry name" value="Sod_Cu"/>
    <property type="match status" value="1"/>
</dbReference>
<evidence type="ECO:0000259" key="4">
    <source>
        <dbReference type="Pfam" id="PF00080"/>
    </source>
</evidence>
<name>A0A1G8C483_9ACTN</name>
<dbReference type="AlphaFoldDB" id="A0A1G8C483"/>
<gene>
    <name evidence="5" type="ORF">SAMN05421505_11553</name>
</gene>
<feature type="domain" description="Superoxide dismutase copper/zinc binding" evidence="4">
    <location>
        <begin position="79"/>
        <end position="189"/>
    </location>
</feature>
<comment type="similarity">
    <text evidence="1">Belongs to the Cu-Zn superoxide dismutase family.</text>
</comment>